<dbReference type="InterPro" id="IPR041561">
    <property type="entry name" value="PglD_N"/>
</dbReference>
<accession>A0A412WTE8</accession>
<organism evidence="4 5">
    <name type="scientific">Butyricimonas virosa</name>
    <dbReference type="NCBI Taxonomy" id="544645"/>
    <lineage>
        <taxon>Bacteria</taxon>
        <taxon>Pseudomonadati</taxon>
        <taxon>Bacteroidota</taxon>
        <taxon>Bacteroidia</taxon>
        <taxon>Bacteroidales</taxon>
        <taxon>Odoribacteraceae</taxon>
        <taxon>Butyricimonas</taxon>
    </lineage>
</organism>
<dbReference type="InterPro" id="IPR011004">
    <property type="entry name" value="Trimer_LpxA-like_sf"/>
</dbReference>
<sequence length="220" mass="24212">MNKKVIIIGGEGNGGVIASCIEDNRFRFNDLEWEIAGFINDYEEEVCGYPVIGKLSNISDLLKERENYFMWAIHLVGRNLLTRKMFREADIPSNRLATIIHKSAFIGKDAILEPGVFVMANSYIGPRAYVGRCSLIMANCSIGHNTKMGDLCHCSVGSIMTGYSEMGLCSDLAVGSTLLAYKKVGDFAMLGANSLAVHDIPDYEIHVGSPAKFLKKMNCE</sequence>
<keyword evidence="4" id="KW-0808">Transferase</keyword>
<dbReference type="RefSeq" id="WP_118261665.1">
    <property type="nucleotide sequence ID" value="NZ_CALBWO010000034.1"/>
</dbReference>
<protein>
    <submittedName>
        <fullName evidence="4">Sugar O-acyltransferase</fullName>
    </submittedName>
</protein>
<evidence type="ECO:0000313" key="5">
    <source>
        <dbReference type="Proteomes" id="UP000283589"/>
    </source>
</evidence>
<dbReference type="Proteomes" id="UP000283589">
    <property type="component" value="Unassembled WGS sequence"/>
</dbReference>
<evidence type="ECO:0000256" key="1">
    <source>
        <dbReference type="ARBA" id="ARBA00007274"/>
    </source>
</evidence>
<proteinExistence type="inferred from homology"/>
<evidence type="ECO:0000259" key="3">
    <source>
        <dbReference type="Pfam" id="PF17836"/>
    </source>
</evidence>
<dbReference type="SUPFAM" id="SSF51161">
    <property type="entry name" value="Trimeric LpxA-like enzymes"/>
    <property type="match status" value="1"/>
</dbReference>
<comment type="caution">
    <text evidence="4">The sequence shown here is derived from an EMBL/GenBank/DDBJ whole genome shotgun (WGS) entry which is preliminary data.</text>
</comment>
<keyword evidence="4" id="KW-0012">Acyltransferase</keyword>
<dbReference type="InterPro" id="IPR020019">
    <property type="entry name" value="AcTrfase_PglD-like"/>
</dbReference>
<dbReference type="InterPro" id="IPR050179">
    <property type="entry name" value="Trans_hexapeptide_repeat"/>
</dbReference>
<dbReference type="AlphaFoldDB" id="A0A412WTE8"/>
<dbReference type="Gene3D" id="3.40.50.20">
    <property type="match status" value="1"/>
</dbReference>
<evidence type="ECO:0000256" key="2">
    <source>
        <dbReference type="PIRSR" id="PIRSR620019-2"/>
    </source>
</evidence>
<dbReference type="EMBL" id="QRZA01000059">
    <property type="protein sequence ID" value="RGV30434.1"/>
    <property type="molecule type" value="Genomic_DNA"/>
</dbReference>
<dbReference type="PANTHER" id="PTHR43300:SF7">
    <property type="entry name" value="UDP-N-ACETYLBACILLOSAMINE N-ACETYLTRANSFERASE"/>
    <property type="match status" value="1"/>
</dbReference>
<feature type="binding site" evidence="2">
    <location>
        <position position="77"/>
    </location>
    <ligand>
        <name>substrate</name>
    </ligand>
</feature>
<dbReference type="Pfam" id="PF17836">
    <property type="entry name" value="PglD_N"/>
    <property type="match status" value="1"/>
</dbReference>
<feature type="binding site" evidence="2">
    <location>
        <position position="153"/>
    </location>
    <ligand>
        <name>acetyl-CoA</name>
        <dbReference type="ChEBI" id="CHEBI:57288"/>
    </ligand>
</feature>
<comment type="similarity">
    <text evidence="1">Belongs to the transferase hexapeptide repeat family.</text>
</comment>
<feature type="domain" description="PglD N-terminal" evidence="3">
    <location>
        <begin position="4"/>
        <end position="73"/>
    </location>
</feature>
<dbReference type="CDD" id="cd03360">
    <property type="entry name" value="LbH_AT_putative"/>
    <property type="match status" value="1"/>
</dbReference>
<dbReference type="Gene3D" id="2.160.10.10">
    <property type="entry name" value="Hexapeptide repeat proteins"/>
    <property type="match status" value="1"/>
</dbReference>
<evidence type="ECO:0000313" key="4">
    <source>
        <dbReference type="EMBL" id="RGV30434.1"/>
    </source>
</evidence>
<reference evidence="4 5" key="1">
    <citation type="submission" date="2018-08" db="EMBL/GenBank/DDBJ databases">
        <title>A genome reference for cultivated species of the human gut microbiota.</title>
        <authorList>
            <person name="Zou Y."/>
            <person name="Xue W."/>
            <person name="Luo G."/>
        </authorList>
    </citation>
    <scope>NUCLEOTIDE SEQUENCE [LARGE SCALE GENOMIC DNA]</scope>
    <source>
        <strain evidence="4 5">AF14-49</strain>
    </source>
</reference>
<gene>
    <name evidence="4" type="ORF">DWW18_20705</name>
</gene>
<dbReference type="GO" id="GO:0016746">
    <property type="term" value="F:acyltransferase activity"/>
    <property type="evidence" value="ECO:0007669"/>
    <property type="project" value="UniProtKB-KW"/>
</dbReference>
<name>A0A412WTE8_9BACT</name>
<dbReference type="PANTHER" id="PTHR43300">
    <property type="entry name" value="ACETYLTRANSFERASE"/>
    <property type="match status" value="1"/>
</dbReference>